<dbReference type="Gene3D" id="3.40.1090.10">
    <property type="entry name" value="Cytosolic phospholipase A2 catalytic domain"/>
    <property type="match status" value="1"/>
</dbReference>
<evidence type="ECO:0000313" key="3">
    <source>
        <dbReference type="EMBL" id="AIJ23441.1"/>
    </source>
</evidence>
<keyword evidence="2" id="KW-1133">Transmembrane helix</keyword>
<dbReference type="AlphaFoldDB" id="A0A076MWJ4"/>
<dbReference type="InterPro" id="IPR016035">
    <property type="entry name" value="Acyl_Trfase/lysoPLipase"/>
</dbReference>
<dbReference type="HOGENOM" id="CLU_010664_0_0_11"/>
<protein>
    <recommendedName>
        <fullName evidence="5">PNPLA domain-containing protein</fullName>
    </recommendedName>
</protein>
<dbReference type="SUPFAM" id="SSF52151">
    <property type="entry name" value="FabD/lysophospholipase-like"/>
    <property type="match status" value="1"/>
</dbReference>
<feature type="region of interest" description="Disordered" evidence="1">
    <location>
        <begin position="906"/>
        <end position="927"/>
    </location>
</feature>
<accession>A0A076MWJ4</accession>
<evidence type="ECO:0000256" key="2">
    <source>
        <dbReference type="SAM" id="Phobius"/>
    </source>
</evidence>
<feature type="transmembrane region" description="Helical" evidence="2">
    <location>
        <begin position="519"/>
        <end position="537"/>
    </location>
</feature>
<dbReference type="EMBL" id="CP009110">
    <property type="protein sequence ID" value="AIJ23441.1"/>
    <property type="molecule type" value="Genomic_DNA"/>
</dbReference>
<sequence length="927" mass="97650">MRWRELLPRAGEVPGRGRAASTAVAAVLLAALGAGVYLAFAADSGIVGRQLGGRGQPLPFPPGTAATLWWDFALIAGYGLAVLLGTTAALWVCQPGTAMHEVARFGRIAGLVAVVSDVLENVFLLVTRRDPAPVLLELATAAAVTKFTGLLPALLLALYGIVLALLRSARPVKQDPPDGVCSAALNPDDPDGACEQGETTAATRWRNGYHLPPGEPTGGTGFALSGGGIRSASVALGALQPLRQRLLGAQYLVSVSGGGYTAGALVQALTAAAGPKEAPAGRPVATPETAFGPGSVEEDHVRRHVSYLANTRAELLIALGVIARGLVLSLFLVFAPAVVLGVVTGWLYQQVPLTAFPADGSYPAPRLGALLSLGLTLLFAAVISLVARWITPAKPLLRQIARRLSSRLALLAALIALLTLGLPALAWLADRLLTLTPPSITLGSPFVALLLTYVSALATMGWRNRKVVTKARDSLDALTAALPTSLTQRLLVIITTTVLALAWLLLFASVITPLGEPDLLWSALGLVVVLIVVGGLIDETSLSLHPFYRERLARTFAVRRVRRADGQVVAAPYPSTERSSLATYGHADNFPRVVFAAAANLTGEGRTSPGLGAVSYTMSSGWVGGPDVGWIETARLQESVPARFRRDLTVQGAVAISGAAFASSMGRASRWYQILLALSGARLGTWLPNPDVLLRCPPRTDRAAWAYPTLPHARRLPYLLREVLGIHSHADRLLHVTDGGHYDNLGLVELFRRRCTTIYCIDAGADAPPTAGGLASALALAAQELGVRVTLDDPWRAEPGGGEPLEPEHPLSNLNSRLSESPVITGTIHYPPESGQAGVGRLIVAKALLWRDLPYELLSYAAHHPEFPRDGTSDQFFDDGKFGAYTELGRQLAEYVVSRELAEAAGLPEVTEGTGAPDGVAPQPAGS</sequence>
<dbReference type="STRING" id="1068978.AMETH_3349"/>
<feature type="transmembrane region" description="Helical" evidence="2">
    <location>
        <begin position="368"/>
        <end position="387"/>
    </location>
</feature>
<keyword evidence="2" id="KW-0812">Transmembrane</keyword>
<keyword evidence="2" id="KW-0472">Membrane</keyword>
<feature type="transmembrane region" description="Helical" evidence="2">
    <location>
        <begin position="105"/>
        <end position="127"/>
    </location>
</feature>
<dbReference type="eggNOG" id="COG1752">
    <property type="taxonomic scope" value="Bacteria"/>
</dbReference>
<feature type="transmembrane region" description="Helical" evidence="2">
    <location>
        <begin position="68"/>
        <end position="93"/>
    </location>
</feature>
<dbReference type="GO" id="GO:0046475">
    <property type="term" value="P:glycerophospholipid catabolic process"/>
    <property type="evidence" value="ECO:0007669"/>
    <property type="project" value="TreeGrafter"/>
</dbReference>
<evidence type="ECO:0008006" key="5">
    <source>
        <dbReference type="Google" id="ProtNLM"/>
    </source>
</evidence>
<dbReference type="RefSeq" id="WP_017982275.1">
    <property type="nucleotide sequence ID" value="NZ_AQUL01000001.1"/>
</dbReference>
<dbReference type="PANTHER" id="PTHR10728:SF40">
    <property type="entry name" value="PATATIN FAMILY PROTEIN"/>
    <property type="match status" value="1"/>
</dbReference>
<feature type="transmembrane region" description="Helical" evidence="2">
    <location>
        <begin position="315"/>
        <end position="348"/>
    </location>
</feature>
<dbReference type="GO" id="GO:0005829">
    <property type="term" value="C:cytosol"/>
    <property type="evidence" value="ECO:0007669"/>
    <property type="project" value="TreeGrafter"/>
</dbReference>
<feature type="transmembrane region" description="Helical" evidence="2">
    <location>
        <begin position="147"/>
        <end position="166"/>
    </location>
</feature>
<feature type="transmembrane region" description="Helical" evidence="2">
    <location>
        <begin position="20"/>
        <end position="40"/>
    </location>
</feature>
<dbReference type="PATRIC" id="fig|1068978.7.peg.3580"/>
<evidence type="ECO:0000256" key="1">
    <source>
        <dbReference type="SAM" id="MobiDB-lite"/>
    </source>
</evidence>
<reference evidence="3 4" key="1">
    <citation type="submission" date="2014-07" db="EMBL/GenBank/DDBJ databases">
        <title>Whole Genome Sequence of the Amycolatopsis methanolica 239.</title>
        <authorList>
            <person name="Tang B."/>
        </authorList>
    </citation>
    <scope>NUCLEOTIDE SEQUENCE [LARGE SCALE GENOMIC DNA]</scope>
    <source>
        <strain evidence="3 4">239</strain>
    </source>
</reference>
<dbReference type="OrthoDB" id="100544at2"/>
<proteinExistence type="predicted"/>
<dbReference type="GO" id="GO:0004623">
    <property type="term" value="F:phospholipase A2 activity"/>
    <property type="evidence" value="ECO:0007669"/>
    <property type="project" value="TreeGrafter"/>
</dbReference>
<gene>
    <name evidence="3" type="ORF">AMETH_3349</name>
</gene>
<name>A0A076MWJ4_AMYME</name>
<keyword evidence="4" id="KW-1185">Reference proteome</keyword>
<feature type="transmembrane region" description="Helical" evidence="2">
    <location>
        <begin position="408"/>
        <end position="428"/>
    </location>
</feature>
<feature type="transmembrane region" description="Helical" evidence="2">
    <location>
        <begin position="490"/>
        <end position="513"/>
    </location>
</feature>
<feature type="transmembrane region" description="Helical" evidence="2">
    <location>
        <begin position="440"/>
        <end position="462"/>
    </location>
</feature>
<dbReference type="KEGG" id="amq:AMETH_3349"/>
<evidence type="ECO:0000313" key="4">
    <source>
        <dbReference type="Proteomes" id="UP000062973"/>
    </source>
</evidence>
<feature type="region of interest" description="Disordered" evidence="1">
    <location>
        <begin position="796"/>
        <end position="816"/>
    </location>
</feature>
<dbReference type="PANTHER" id="PTHR10728">
    <property type="entry name" value="CYTOSOLIC PHOSPHOLIPASE A2"/>
    <property type="match status" value="1"/>
</dbReference>
<dbReference type="Proteomes" id="UP000062973">
    <property type="component" value="Chromosome"/>
</dbReference>
<organism evidence="3 4">
    <name type="scientific">Amycolatopsis methanolica 239</name>
    <dbReference type="NCBI Taxonomy" id="1068978"/>
    <lineage>
        <taxon>Bacteria</taxon>
        <taxon>Bacillati</taxon>
        <taxon>Actinomycetota</taxon>
        <taxon>Actinomycetes</taxon>
        <taxon>Pseudonocardiales</taxon>
        <taxon>Pseudonocardiaceae</taxon>
        <taxon>Amycolatopsis</taxon>
        <taxon>Amycolatopsis methanolica group</taxon>
    </lineage>
</organism>